<dbReference type="GO" id="GO:0008800">
    <property type="term" value="F:beta-lactamase activity"/>
    <property type="evidence" value="ECO:0007669"/>
    <property type="project" value="InterPro"/>
</dbReference>
<dbReference type="InterPro" id="IPR000871">
    <property type="entry name" value="Beta-lactam_class-A"/>
</dbReference>
<dbReference type="PANTHER" id="PTHR35333">
    <property type="entry name" value="BETA-LACTAMASE"/>
    <property type="match status" value="1"/>
</dbReference>
<gene>
    <name evidence="3" type="ORF">SAMN05216366_10226</name>
</gene>
<dbReference type="Gene3D" id="3.40.710.10">
    <property type="entry name" value="DD-peptidase/beta-lactamase superfamily"/>
    <property type="match status" value="1"/>
</dbReference>
<dbReference type="EMBL" id="FNJQ01000002">
    <property type="protein sequence ID" value="SDO83369.1"/>
    <property type="molecule type" value="Genomic_DNA"/>
</dbReference>
<protein>
    <submittedName>
        <fullName evidence="3">Beta-lactamase class A</fullName>
    </submittedName>
</protein>
<accession>A0A1H0MSE3</accession>
<sequence length="305" mass="33332">MRSKKVIFPKFILPAGIIMLALFILPSLLTKETASLPASLPEAHANADNSNTALAEAITGLSNADSTRYSLYAAYPQESREPYIYQSEPMRSASMIKVFLLADAMEKVRDGQLALNTGITLHSKDKVGGAGVLCGYASGTVLPLDTVLRLMITESDNTATNLIIDLLGMDDINAYIRRNGYNDTTLARKMMDFAAVNAGRDNYTSVTDLGNIFQRIYNHECVGYEQDEIMLSYLKGQTDTECFPAALPGAVIAHKTGELGGLYDDGGIIYQNGRAIILVIMTEHYSNRYRAIETMKAMAQSVMAN</sequence>
<keyword evidence="1" id="KW-0472">Membrane</keyword>
<dbReference type="PANTHER" id="PTHR35333:SF3">
    <property type="entry name" value="BETA-LACTAMASE-TYPE TRANSPEPTIDASE FOLD CONTAINING PROTEIN"/>
    <property type="match status" value="1"/>
</dbReference>
<feature type="domain" description="Beta-lactamase class A catalytic" evidence="2">
    <location>
        <begin position="76"/>
        <end position="282"/>
    </location>
</feature>
<dbReference type="Proteomes" id="UP000182412">
    <property type="component" value="Unassembled WGS sequence"/>
</dbReference>
<dbReference type="InterPro" id="IPR045155">
    <property type="entry name" value="Beta-lactam_cat"/>
</dbReference>
<evidence type="ECO:0000259" key="2">
    <source>
        <dbReference type="Pfam" id="PF13354"/>
    </source>
</evidence>
<keyword evidence="1" id="KW-0812">Transmembrane</keyword>
<dbReference type="RefSeq" id="WP_074570922.1">
    <property type="nucleotide sequence ID" value="NZ_FNJQ01000002.1"/>
</dbReference>
<evidence type="ECO:0000256" key="1">
    <source>
        <dbReference type="SAM" id="Phobius"/>
    </source>
</evidence>
<dbReference type="AlphaFoldDB" id="A0A1H0MSE3"/>
<reference evidence="3 4" key="1">
    <citation type="submission" date="2016-10" db="EMBL/GenBank/DDBJ databases">
        <authorList>
            <person name="de Groot N.N."/>
        </authorList>
    </citation>
    <scope>NUCLEOTIDE SEQUENCE [LARGE SCALE GENOMIC DNA]</scope>
    <source>
        <strain evidence="3 4">S137</strain>
    </source>
</reference>
<dbReference type="OrthoDB" id="9775096at2"/>
<evidence type="ECO:0000313" key="4">
    <source>
        <dbReference type="Proteomes" id="UP000182412"/>
    </source>
</evidence>
<dbReference type="GO" id="GO:0046677">
    <property type="term" value="P:response to antibiotic"/>
    <property type="evidence" value="ECO:0007669"/>
    <property type="project" value="InterPro"/>
</dbReference>
<dbReference type="GO" id="GO:0030655">
    <property type="term" value="P:beta-lactam antibiotic catabolic process"/>
    <property type="evidence" value="ECO:0007669"/>
    <property type="project" value="InterPro"/>
</dbReference>
<organism evidence="3 4">
    <name type="scientific">Selenomonas ruminantium</name>
    <dbReference type="NCBI Taxonomy" id="971"/>
    <lineage>
        <taxon>Bacteria</taxon>
        <taxon>Bacillati</taxon>
        <taxon>Bacillota</taxon>
        <taxon>Negativicutes</taxon>
        <taxon>Selenomonadales</taxon>
        <taxon>Selenomonadaceae</taxon>
        <taxon>Selenomonas</taxon>
    </lineage>
</organism>
<dbReference type="InterPro" id="IPR012338">
    <property type="entry name" value="Beta-lactam/transpept-like"/>
</dbReference>
<feature type="transmembrane region" description="Helical" evidence="1">
    <location>
        <begin position="12"/>
        <end position="29"/>
    </location>
</feature>
<proteinExistence type="predicted"/>
<dbReference type="Pfam" id="PF13354">
    <property type="entry name" value="Beta-lactamase2"/>
    <property type="match status" value="1"/>
</dbReference>
<keyword evidence="1" id="KW-1133">Transmembrane helix</keyword>
<name>A0A1H0MSE3_SELRU</name>
<evidence type="ECO:0000313" key="3">
    <source>
        <dbReference type="EMBL" id="SDO83369.1"/>
    </source>
</evidence>
<dbReference type="SUPFAM" id="SSF56601">
    <property type="entry name" value="beta-lactamase/transpeptidase-like"/>
    <property type="match status" value="1"/>
</dbReference>